<dbReference type="RefSeq" id="WP_089690044.1">
    <property type="nucleotide sequence ID" value="NZ_FNWQ01000001.1"/>
</dbReference>
<accession>A0A1H6H468</accession>
<name>A0A1H6H468_CHRCI</name>
<gene>
    <name evidence="1" type="ORF">SAMN05421593_0857</name>
</gene>
<evidence type="ECO:0000313" key="2">
    <source>
        <dbReference type="Proteomes" id="UP000198561"/>
    </source>
</evidence>
<dbReference type="Proteomes" id="UP000198561">
    <property type="component" value="Unassembled WGS sequence"/>
</dbReference>
<proteinExistence type="predicted"/>
<dbReference type="OrthoDB" id="1244261at2"/>
<reference evidence="1 2" key="1">
    <citation type="submission" date="2016-10" db="EMBL/GenBank/DDBJ databases">
        <authorList>
            <person name="de Groot N.N."/>
        </authorList>
    </citation>
    <scope>NUCLEOTIDE SEQUENCE [LARGE SCALE GENOMIC DNA]</scope>
    <source>
        <strain evidence="1 2">DSM 23031</strain>
    </source>
</reference>
<dbReference type="AlphaFoldDB" id="A0A1H6H468"/>
<dbReference type="EMBL" id="FNWQ01000001">
    <property type="protein sequence ID" value="SEH28950.1"/>
    <property type="molecule type" value="Genomic_DNA"/>
</dbReference>
<evidence type="ECO:0000313" key="1">
    <source>
        <dbReference type="EMBL" id="SEH28950.1"/>
    </source>
</evidence>
<protein>
    <submittedName>
        <fullName evidence="1">Uncharacterized protein</fullName>
    </submittedName>
</protein>
<organism evidence="1 2">
    <name type="scientific">Chryseobacterium culicis</name>
    <dbReference type="NCBI Taxonomy" id="680127"/>
    <lineage>
        <taxon>Bacteria</taxon>
        <taxon>Pseudomonadati</taxon>
        <taxon>Bacteroidota</taxon>
        <taxon>Flavobacteriia</taxon>
        <taxon>Flavobacteriales</taxon>
        <taxon>Weeksellaceae</taxon>
        <taxon>Chryseobacterium group</taxon>
        <taxon>Chryseobacterium</taxon>
    </lineage>
</organism>
<dbReference type="PROSITE" id="PS51257">
    <property type="entry name" value="PROKAR_LIPOPROTEIN"/>
    <property type="match status" value="1"/>
</dbReference>
<sequence>MKYPFYALMTALSIISCENNDNTHDDPRPIDKEMYLFEFKSYSVKNTVLYKGSNGEKSTPEESYLNDYWKEYRQPAWEKISLDLTSKTIRLISENSSTDFTYSFTIVNDSVLIKEKAMNTPSYIGNFDKSTSSFTLKRTYRYIKRVPRADEEGLLITKSAHFGTTQYENVFGNIFTNPSQMIKSGDQVLWTNIEYYYKKQ</sequence>